<dbReference type="EMBL" id="JPFK01000007">
    <property type="protein sequence ID" value="KFB00493.1"/>
    <property type="molecule type" value="Genomic_DNA"/>
</dbReference>
<feature type="region of interest" description="Disordered" evidence="1">
    <location>
        <begin position="1"/>
        <end position="22"/>
    </location>
</feature>
<dbReference type="STRING" id="1197477.IA57_08400"/>
<dbReference type="eggNOG" id="ENOG5032ZKJ">
    <property type="taxonomic scope" value="Bacteria"/>
</dbReference>
<accession>A0A084TIF7</accession>
<gene>
    <name evidence="2" type="ORF">IA57_08400</name>
</gene>
<dbReference type="AlphaFoldDB" id="A0A084TIF7"/>
<reference evidence="3" key="2">
    <citation type="submission" date="2014-07" db="EMBL/GenBank/DDBJ databases">
        <title>Genome sequence of Mangrovimonas yunxiaonensis.</title>
        <authorList>
            <person name="Li Y."/>
            <person name="Zheng T."/>
        </authorList>
    </citation>
    <scope>NUCLEOTIDE SEQUENCE [LARGE SCALE GENOMIC DNA]</scope>
    <source>
        <strain evidence="3">LY01</strain>
    </source>
</reference>
<sequence length="227" mass="26311">MPAVFSQNSEIVGSNRSNNNVGGSMTFNPGQGIWVTNPNNNKNRTIDGSPYLYEDWNASRQSKMHVLDKTYLVNGLNYNVALDRFEVKIAQDSVFAINSNILRKVEITDKEFVKIVNEHGISRFYEFLGQADDNKFLIDYKITIVEGAVNPMTQQKLNNNRMVVEEEFYVLPENEKELKELKLKKKDVTKYFNADKKEKILNYVKSEKLKFNDLADLKKIMKFYNTI</sequence>
<evidence type="ECO:0000256" key="1">
    <source>
        <dbReference type="SAM" id="MobiDB-lite"/>
    </source>
</evidence>
<dbReference type="Proteomes" id="UP000028521">
    <property type="component" value="Unassembled WGS sequence"/>
</dbReference>
<name>A0A084TIF7_9FLAO</name>
<organism evidence="2 3">
    <name type="scientific">Mangrovimonas yunxiaonensis</name>
    <dbReference type="NCBI Taxonomy" id="1197477"/>
    <lineage>
        <taxon>Bacteria</taxon>
        <taxon>Pseudomonadati</taxon>
        <taxon>Bacteroidota</taxon>
        <taxon>Flavobacteriia</taxon>
        <taxon>Flavobacteriales</taxon>
        <taxon>Flavobacteriaceae</taxon>
        <taxon>Mangrovimonas</taxon>
    </lineage>
</organism>
<protein>
    <submittedName>
        <fullName evidence="2">Uncharacterized protein</fullName>
    </submittedName>
</protein>
<reference evidence="2 3" key="1">
    <citation type="journal article" date="2014" name="Genome Announc.">
        <title>Draft Genome Sequence of the Algicidal Bacterium Mangrovimonas yunxiaonensis Strain LY01.</title>
        <authorList>
            <person name="Li Y."/>
            <person name="Zhu H."/>
            <person name="Li C."/>
            <person name="Zhang H."/>
            <person name="Chen Z."/>
            <person name="Zheng W."/>
            <person name="Xu H."/>
            <person name="Zheng T."/>
        </authorList>
    </citation>
    <scope>NUCLEOTIDE SEQUENCE [LARGE SCALE GENOMIC DNA]</scope>
    <source>
        <strain evidence="2 3">LY01</strain>
    </source>
</reference>
<evidence type="ECO:0000313" key="2">
    <source>
        <dbReference type="EMBL" id="KFB00493.1"/>
    </source>
</evidence>
<proteinExistence type="predicted"/>
<feature type="compositionally biased region" description="Polar residues" evidence="1">
    <location>
        <begin position="1"/>
        <end position="11"/>
    </location>
</feature>
<comment type="caution">
    <text evidence="2">The sequence shown here is derived from an EMBL/GenBank/DDBJ whole genome shotgun (WGS) entry which is preliminary data.</text>
</comment>
<evidence type="ECO:0000313" key="3">
    <source>
        <dbReference type="Proteomes" id="UP000028521"/>
    </source>
</evidence>
<keyword evidence="3" id="KW-1185">Reference proteome</keyword>
<feature type="compositionally biased region" description="Low complexity" evidence="1">
    <location>
        <begin position="12"/>
        <end position="22"/>
    </location>
</feature>